<dbReference type="CDD" id="cd03789">
    <property type="entry name" value="GT9_LPS_heptosyltransferase"/>
    <property type="match status" value="1"/>
</dbReference>
<dbReference type="GO" id="GO:0009244">
    <property type="term" value="P:lipopolysaccharide core region biosynthetic process"/>
    <property type="evidence" value="ECO:0007669"/>
    <property type="project" value="TreeGrafter"/>
</dbReference>
<gene>
    <name evidence="3" type="ORF">ENV52_06690</name>
</gene>
<evidence type="ECO:0000256" key="2">
    <source>
        <dbReference type="ARBA" id="ARBA00022679"/>
    </source>
</evidence>
<comment type="caution">
    <text evidence="3">The sequence shown here is derived from an EMBL/GenBank/DDBJ whole genome shotgun (WGS) entry which is preliminary data.</text>
</comment>
<reference evidence="3" key="1">
    <citation type="journal article" date="2020" name="mSystems">
        <title>Genome- and Community-Level Interaction Insights into Carbon Utilization and Element Cycling Functions of Hydrothermarchaeota in Hydrothermal Sediment.</title>
        <authorList>
            <person name="Zhou Z."/>
            <person name="Liu Y."/>
            <person name="Xu W."/>
            <person name="Pan J."/>
            <person name="Luo Z.H."/>
            <person name="Li M."/>
        </authorList>
    </citation>
    <scope>NUCLEOTIDE SEQUENCE [LARGE SCALE GENOMIC DNA]</scope>
    <source>
        <strain evidence="3">SpSt-767</strain>
    </source>
</reference>
<dbReference type="SUPFAM" id="SSF53756">
    <property type="entry name" value="UDP-Glycosyltransferase/glycogen phosphorylase"/>
    <property type="match status" value="1"/>
</dbReference>
<dbReference type="AlphaFoldDB" id="A0A7V6A347"/>
<keyword evidence="1" id="KW-0328">Glycosyltransferase</keyword>
<dbReference type="GO" id="GO:0005829">
    <property type="term" value="C:cytosol"/>
    <property type="evidence" value="ECO:0007669"/>
    <property type="project" value="TreeGrafter"/>
</dbReference>
<dbReference type="PANTHER" id="PTHR30160:SF7">
    <property type="entry name" value="ADP-HEPTOSE--LPS HEPTOSYLTRANSFERASE 2"/>
    <property type="match status" value="1"/>
</dbReference>
<sequence>MTEGKVLVVQLARLGDLVQTWPLLRRLRHQDPARPLDLLGDRTLAALVDVGPDLDHFWEVDMSGLSSLWQRDPAGAYDRVQHLAEGFRKRNYDLVYNLNFSRVALLFSYLAGGDVRGYRPVKGGREFLREPWLALVYALVHARKINRVHLSDVFRHLAPAGEQEPFPGAPVAKKGEPIIALQVATRHPKRTWPLKAFTRLAGLLIKRLGAQIWLVGTRAEASLGEALREGLSPAQREQVINLQGKTDLGELTARLRECHLLISGDTGTLHLAAALGTRTVGIFLGPASCFETGPYGEGHYVLQAEPPCHPCTEAGAACPEPVCRAMIPPEAVADLAAFLGAGREPAGLTPLPAGTRLYHSAFDPLGVTYSPLGTGHRFIDLLGLAYRRAGARLLGLAWPTSEPYCFALCEDDGQNLERLCAALKNGGRSGTSPPLASFLTPLEAYREELRKQKILGRDAVEAEACLQTVEQGFRQGLEEWRAAG</sequence>
<dbReference type="Gene3D" id="3.40.50.2000">
    <property type="entry name" value="Glycogen Phosphorylase B"/>
    <property type="match status" value="2"/>
</dbReference>
<evidence type="ECO:0000313" key="3">
    <source>
        <dbReference type="EMBL" id="HHS29372.1"/>
    </source>
</evidence>
<dbReference type="EMBL" id="DTGR01000107">
    <property type="protein sequence ID" value="HHS29372.1"/>
    <property type="molecule type" value="Genomic_DNA"/>
</dbReference>
<name>A0A7V6A347_9BACT</name>
<keyword evidence="2 3" id="KW-0808">Transferase</keyword>
<dbReference type="InterPro" id="IPR002201">
    <property type="entry name" value="Glyco_trans_9"/>
</dbReference>
<dbReference type="InterPro" id="IPR051199">
    <property type="entry name" value="LPS_LOS_Heptosyltrfase"/>
</dbReference>
<dbReference type="Pfam" id="PF01075">
    <property type="entry name" value="Glyco_transf_9"/>
    <property type="match status" value="1"/>
</dbReference>
<evidence type="ECO:0000256" key="1">
    <source>
        <dbReference type="ARBA" id="ARBA00022676"/>
    </source>
</evidence>
<protein>
    <submittedName>
        <fullName evidence="3">Glycosyltransferase family 9 protein</fullName>
    </submittedName>
</protein>
<dbReference type="GO" id="GO:0008713">
    <property type="term" value="F:ADP-heptose-lipopolysaccharide heptosyltransferase activity"/>
    <property type="evidence" value="ECO:0007669"/>
    <property type="project" value="TreeGrafter"/>
</dbReference>
<proteinExistence type="predicted"/>
<organism evidence="3">
    <name type="scientific">Desulfobacca acetoxidans</name>
    <dbReference type="NCBI Taxonomy" id="60893"/>
    <lineage>
        <taxon>Bacteria</taxon>
        <taxon>Pseudomonadati</taxon>
        <taxon>Thermodesulfobacteriota</taxon>
        <taxon>Desulfobaccia</taxon>
        <taxon>Desulfobaccales</taxon>
        <taxon>Desulfobaccaceae</taxon>
        <taxon>Desulfobacca</taxon>
    </lineage>
</organism>
<accession>A0A7V6A347</accession>
<dbReference type="PANTHER" id="PTHR30160">
    <property type="entry name" value="TETRAACYLDISACCHARIDE 4'-KINASE-RELATED"/>
    <property type="match status" value="1"/>
</dbReference>